<evidence type="ECO:0000313" key="2">
    <source>
        <dbReference type="EMBL" id="RIE11785.1"/>
    </source>
</evidence>
<dbReference type="AlphaFoldDB" id="A0A398D9P2"/>
<dbReference type="RefSeq" id="WP_119090048.1">
    <property type="nucleotide sequence ID" value="NZ_QXIW01000033.1"/>
</dbReference>
<sequence length="277" mass="31153">MLTSSPRPRSQALEEVLQTLDTGITARSISSPLSDALQVKDSASKALKYMEDHKYDRVVVADGETTIGYIDIKNLEKLEHDGDTLLEKCVSTFGPDLLISEETPLPVVLHRLQRESSLFIVGRDGINAIVTPADLEKQFMRVYAFGLVSLMEQVLGQLMEDLPWDVVAEEILDESERRTYKAFFKGKESADAELAPICYACLGTKIKLFVKRPENWKLLGDSKRHARFRLMQIKGLRNKLDHVKPLIAGHDTLENLDATLDDVTNVIRILESVTEQT</sequence>
<evidence type="ECO:0000313" key="3">
    <source>
        <dbReference type="Proteomes" id="UP000266042"/>
    </source>
</evidence>
<comment type="caution">
    <text evidence="2">The sequence shown here is derived from an EMBL/GenBank/DDBJ whole genome shotgun (WGS) entry which is preliminary data.</text>
</comment>
<dbReference type="Gene3D" id="3.90.1280.20">
    <property type="match status" value="1"/>
</dbReference>
<reference evidence="2 3" key="1">
    <citation type="submission" date="2018-09" db="EMBL/GenBank/DDBJ databases">
        <title>Discovery and Ecogenomic Context for Candidatus Cryosericales, a Global Caldiserica Order Active in Thawing Permafrost.</title>
        <authorList>
            <person name="Martinez M.A."/>
            <person name="Woodcroft B.J."/>
            <person name="Ignacio Espinoza J.C."/>
            <person name="Zayed A."/>
            <person name="Singleton C.M."/>
            <person name="Boyd J."/>
            <person name="Li Y.-F."/>
            <person name="Purvine S."/>
            <person name="Maughan H."/>
            <person name="Hodgkins S.B."/>
            <person name="Anderson D."/>
            <person name="Sederholm M."/>
            <person name="Temperton B."/>
            <person name="Saleska S.R."/>
            <person name="Tyson G.W."/>
            <person name="Rich V.I."/>
        </authorList>
    </citation>
    <scope>NUCLEOTIDE SEQUENCE [LARGE SCALE GENOMIC DNA]</scope>
    <source>
        <strain evidence="2 3">SMC3</strain>
    </source>
</reference>
<accession>A0A398D9P2</accession>
<dbReference type="Pfam" id="PF00571">
    <property type="entry name" value="CBS"/>
    <property type="match status" value="1"/>
</dbReference>
<dbReference type="SUPFAM" id="SSF54631">
    <property type="entry name" value="CBS-domain pair"/>
    <property type="match status" value="1"/>
</dbReference>
<dbReference type="Gene3D" id="3.10.580.10">
    <property type="entry name" value="CBS-domain"/>
    <property type="match status" value="1"/>
</dbReference>
<feature type="domain" description="CBS" evidence="1">
    <location>
        <begin position="40"/>
        <end position="75"/>
    </location>
</feature>
<dbReference type="EMBL" id="QXIW01000033">
    <property type="protein sequence ID" value="RIE11785.1"/>
    <property type="molecule type" value="Genomic_DNA"/>
</dbReference>
<dbReference type="InterPro" id="IPR046342">
    <property type="entry name" value="CBS_dom_sf"/>
</dbReference>
<evidence type="ECO:0000259" key="1">
    <source>
        <dbReference type="Pfam" id="PF00571"/>
    </source>
</evidence>
<dbReference type="Proteomes" id="UP000266042">
    <property type="component" value="Unassembled WGS sequence"/>
</dbReference>
<proteinExistence type="predicted"/>
<protein>
    <recommendedName>
        <fullName evidence="1">CBS domain-containing protein</fullName>
    </recommendedName>
</protein>
<dbReference type="InterPro" id="IPR000644">
    <property type="entry name" value="CBS_dom"/>
</dbReference>
<gene>
    <name evidence="2" type="ORF">SMC3_08330</name>
</gene>
<organism evidence="2 3">
    <name type="scientific">Candidatus Cryosericum hinesii</name>
    <dbReference type="NCBI Taxonomy" id="2290915"/>
    <lineage>
        <taxon>Bacteria</taxon>
        <taxon>Pseudomonadati</taxon>
        <taxon>Caldisericota/Cryosericota group</taxon>
        <taxon>Candidatus Cryosericota</taxon>
        <taxon>Candidatus Cryosericia</taxon>
        <taxon>Candidatus Cryosericales</taxon>
        <taxon>Candidatus Cryosericaceae</taxon>
        <taxon>Candidatus Cryosericum</taxon>
    </lineage>
</organism>
<name>A0A398D9P2_9BACT</name>